<dbReference type="EMBL" id="KK915662">
    <property type="protein sequence ID" value="KDP21364.1"/>
    <property type="molecule type" value="Genomic_DNA"/>
</dbReference>
<dbReference type="Proteomes" id="UP000027138">
    <property type="component" value="Unassembled WGS sequence"/>
</dbReference>
<evidence type="ECO:0000313" key="10">
    <source>
        <dbReference type="EMBL" id="KDP21364.1"/>
    </source>
</evidence>
<evidence type="ECO:0000259" key="9">
    <source>
        <dbReference type="Pfam" id="PF01764"/>
    </source>
</evidence>
<dbReference type="GO" id="GO:0009507">
    <property type="term" value="C:chloroplast"/>
    <property type="evidence" value="ECO:0007669"/>
    <property type="project" value="UniProtKB-SubCell"/>
</dbReference>
<dbReference type="InterPro" id="IPR002921">
    <property type="entry name" value="Fungal_lipase-type"/>
</dbReference>
<keyword evidence="7" id="KW-0442">Lipid degradation</keyword>
<evidence type="ECO:0000256" key="5">
    <source>
        <dbReference type="ARBA" id="ARBA00022801"/>
    </source>
</evidence>
<evidence type="ECO:0000256" key="4">
    <source>
        <dbReference type="ARBA" id="ARBA00022640"/>
    </source>
</evidence>
<evidence type="ECO:0000313" key="11">
    <source>
        <dbReference type="Proteomes" id="UP000027138"/>
    </source>
</evidence>
<dbReference type="OrthoDB" id="438440at2759"/>
<dbReference type="Pfam" id="PF01764">
    <property type="entry name" value="Lipase_3"/>
    <property type="match status" value="1"/>
</dbReference>
<dbReference type="GO" id="GO:0016042">
    <property type="term" value="P:lipid catabolic process"/>
    <property type="evidence" value="ECO:0007669"/>
    <property type="project" value="UniProtKB-KW"/>
</dbReference>
<protein>
    <recommendedName>
        <fullName evidence="9">Fungal lipase-type domain-containing protein</fullName>
    </recommendedName>
</protein>
<evidence type="ECO:0000256" key="1">
    <source>
        <dbReference type="ARBA" id="ARBA00004229"/>
    </source>
</evidence>
<comment type="similarity">
    <text evidence="2">Belongs to the AB hydrolase superfamily. Lipase family.</text>
</comment>
<name>A0A067JPA4_JATCU</name>
<organism evidence="10 11">
    <name type="scientific">Jatropha curcas</name>
    <name type="common">Barbados nut</name>
    <dbReference type="NCBI Taxonomy" id="180498"/>
    <lineage>
        <taxon>Eukaryota</taxon>
        <taxon>Viridiplantae</taxon>
        <taxon>Streptophyta</taxon>
        <taxon>Embryophyta</taxon>
        <taxon>Tracheophyta</taxon>
        <taxon>Spermatophyta</taxon>
        <taxon>Magnoliopsida</taxon>
        <taxon>eudicotyledons</taxon>
        <taxon>Gunneridae</taxon>
        <taxon>Pentapetalae</taxon>
        <taxon>rosids</taxon>
        <taxon>fabids</taxon>
        <taxon>Malpighiales</taxon>
        <taxon>Euphorbiaceae</taxon>
        <taxon>Crotonoideae</taxon>
        <taxon>Jatropheae</taxon>
        <taxon>Jatropha</taxon>
    </lineage>
</organism>
<dbReference type="CDD" id="cd00519">
    <property type="entry name" value="Lipase_3"/>
    <property type="match status" value="1"/>
</dbReference>
<dbReference type="SUPFAM" id="SSF53474">
    <property type="entry name" value="alpha/beta-Hydrolases"/>
    <property type="match status" value="1"/>
</dbReference>
<dbReference type="GO" id="GO:0047714">
    <property type="term" value="F:galactolipase activity"/>
    <property type="evidence" value="ECO:0007669"/>
    <property type="project" value="UniProtKB-ARBA"/>
</dbReference>
<dbReference type="FunFam" id="3.40.50.1820:FF:000065">
    <property type="entry name" value="Phospholipase A1-II 3"/>
    <property type="match status" value="1"/>
</dbReference>
<evidence type="ECO:0000256" key="6">
    <source>
        <dbReference type="ARBA" id="ARBA00022946"/>
    </source>
</evidence>
<dbReference type="InterPro" id="IPR029058">
    <property type="entry name" value="AB_hydrolase_fold"/>
</dbReference>
<keyword evidence="6" id="KW-0809">Transit peptide</keyword>
<gene>
    <name evidence="10" type="ORF">JCGZ_21835</name>
</gene>
<dbReference type="Gene3D" id="3.40.50.1820">
    <property type="entry name" value="alpha/beta hydrolase"/>
    <property type="match status" value="1"/>
</dbReference>
<comment type="subcellular location">
    <subcellularLocation>
        <location evidence="1">Plastid</location>
        <location evidence="1">Chloroplast</location>
    </subcellularLocation>
</comment>
<reference evidence="10 11" key="1">
    <citation type="journal article" date="2014" name="PLoS ONE">
        <title>Global Analysis of Gene Expression Profiles in Physic Nut (Jatropha curcas L.) Seedlings Exposed to Salt Stress.</title>
        <authorList>
            <person name="Zhang L."/>
            <person name="Zhang C."/>
            <person name="Wu P."/>
            <person name="Chen Y."/>
            <person name="Li M."/>
            <person name="Jiang H."/>
            <person name="Wu G."/>
        </authorList>
    </citation>
    <scope>NUCLEOTIDE SEQUENCE [LARGE SCALE GENOMIC DNA]</scope>
    <source>
        <strain evidence="11">cv. GZQX0401</strain>
        <tissue evidence="10">Young leaves</tissue>
    </source>
</reference>
<keyword evidence="5" id="KW-0378">Hydrolase</keyword>
<evidence type="ECO:0000256" key="2">
    <source>
        <dbReference type="ARBA" id="ARBA00010701"/>
    </source>
</evidence>
<keyword evidence="8" id="KW-0443">Lipid metabolism</keyword>
<evidence type="ECO:0000256" key="7">
    <source>
        <dbReference type="ARBA" id="ARBA00022963"/>
    </source>
</evidence>
<dbReference type="GO" id="GO:0008970">
    <property type="term" value="F:phospholipase A1 activity"/>
    <property type="evidence" value="ECO:0007669"/>
    <property type="project" value="UniProtKB-ARBA"/>
</dbReference>
<evidence type="ECO:0000256" key="8">
    <source>
        <dbReference type="ARBA" id="ARBA00023098"/>
    </source>
</evidence>
<dbReference type="KEGG" id="jcu:105649896"/>
<dbReference type="PANTHER" id="PTHR31403">
    <property type="entry name" value="PHOSPHOLIPASE A1-IBETA2, CHLOROPLASTIC"/>
    <property type="match status" value="1"/>
</dbReference>
<proteinExistence type="inferred from homology"/>
<keyword evidence="4" id="KW-0934">Plastid</keyword>
<accession>A0A067JPA4</accession>
<evidence type="ECO:0000256" key="3">
    <source>
        <dbReference type="ARBA" id="ARBA00022528"/>
    </source>
</evidence>
<keyword evidence="11" id="KW-1185">Reference proteome</keyword>
<dbReference type="AlphaFoldDB" id="A0A067JPA4"/>
<keyword evidence="3" id="KW-0150">Chloroplast</keyword>
<dbReference type="PANTHER" id="PTHR31403:SF51">
    <property type="entry name" value="PHOSPHOLIPASE A1-IGAMMA2, CHLOROPLASTIC"/>
    <property type="match status" value="1"/>
</dbReference>
<sequence length="512" mass="57995">MAINVSLSTSALLPFKPDIVNSPSQKCFSLQFPRQTYSKSSHKTPSSLKVSSKSTDSLSSTITKLEEGKSPVPNNSENQYPKITIRNIADKWQEIHGKNNWSGLLDPMDPILRSELIRYGEMTQATYDGFFFDQYSQYCGTCRYMHLEFFQKLGLDHLGYYVSRYLFATSTLKFPKFFRKSVFPTKWSSNANWIGYVAVSNDETTARLGRRDIVICWRGTVTGLEWLEDLMSFQKPISDYKIQSPEPNVKAESGFLDLYTDKDPSCRYCKFSAREQILAEIKKLTEKYPGEELSITITGHSLGGALAVLSAFDIAETALQKMEDSKRVKVCAFTFAGPRVGNVRFRERMEKLGVKVLRVFNVHDVVPKSPGLLLNEKLPDAALKVVEGLPWCYTHVGVELALDHTNSPYLKEHASLPNAHNLEAQLHLLDGYHGKGTKFELAIERDIALVNKSSDFLKDELLVPPSWKQDENKGMVFQNGRWVEPERPKPDDHSSDVHHHLQKVGLLLNSSE</sequence>
<feature type="domain" description="Fungal lipase-type" evidence="9">
    <location>
        <begin position="214"/>
        <end position="371"/>
    </location>
</feature>